<keyword evidence="1" id="KW-0653">Protein transport</keyword>
<gene>
    <name evidence="1" type="primary">SUS1</name>
    <name evidence="2" type="ORF">J3Q64DRAFT_1138718</name>
</gene>
<dbReference type="InterPro" id="IPR018783">
    <property type="entry name" value="TF_ENY2"/>
</dbReference>
<organism evidence="2 3">
    <name type="scientific">Phycomyces blakesleeanus</name>
    <dbReference type="NCBI Taxonomy" id="4837"/>
    <lineage>
        <taxon>Eukaryota</taxon>
        <taxon>Fungi</taxon>
        <taxon>Fungi incertae sedis</taxon>
        <taxon>Mucoromycota</taxon>
        <taxon>Mucoromycotina</taxon>
        <taxon>Mucoromycetes</taxon>
        <taxon>Mucorales</taxon>
        <taxon>Phycomycetaceae</taxon>
        <taxon>Phycomyces</taxon>
    </lineage>
</organism>
<keyword evidence="1" id="KW-0963">Cytoplasm</keyword>
<keyword evidence="1" id="KW-0813">Transport</keyword>
<dbReference type="Pfam" id="PF10163">
    <property type="entry name" value="EnY2"/>
    <property type="match status" value="1"/>
</dbReference>
<comment type="function">
    <text evidence="1">Involved in mRNA export coupled transcription activation by association with both the TREX-2 and the SAGA complexes. At the promoters, SAGA is required for recruitment of the basal transcription machinery. It influences RNA polymerase II transcriptional activity through different activities such as TBP interaction and promoter selectivity, interaction with transcription activators, and chromatin modification through histone acetylation and deubiquitination. Within the SAGA complex, participates to a subcomplex required for deubiquitination of H2B and for the maintenance of steady-state H3 methylation levels. The TREX-2 complex functions in docking export-competent ribonucleoprotein particles (mRNPs) to the nuclear entrance of the nuclear pore complex (nuclear basket). TREX-2 participates in mRNA export and accurate chromatin positioning in the nucleus by tethering genes to the nuclear periphery. May also be involved in cytoplasmic mRNA decay by interaction with components of P-bodies.</text>
</comment>
<dbReference type="Gene3D" id="1.10.246.140">
    <property type="match status" value="1"/>
</dbReference>
<accession>A0ABR3AVK5</accession>
<dbReference type="InterPro" id="IPR038212">
    <property type="entry name" value="TF_EnY2_sf"/>
</dbReference>
<reference evidence="2 3" key="1">
    <citation type="submission" date="2024-04" db="EMBL/GenBank/DDBJ databases">
        <title>Symmetric and asymmetric DNA N6-adenine methylation regulates different biological responses in Mucorales.</title>
        <authorList>
            <consortium name="Lawrence Berkeley National Laboratory"/>
            <person name="Lax C."/>
            <person name="Mondo S.J."/>
            <person name="Osorio-Concepcion M."/>
            <person name="Muszewska A."/>
            <person name="Corrochano-Luque M."/>
            <person name="Gutierrez G."/>
            <person name="Riley R."/>
            <person name="Lipzen A."/>
            <person name="Guo J."/>
            <person name="Hundley H."/>
            <person name="Amirebrahimi M."/>
            <person name="Ng V."/>
            <person name="Lorenzo-Gutierrez D."/>
            <person name="Binder U."/>
            <person name="Yang J."/>
            <person name="Song Y."/>
            <person name="Canovas D."/>
            <person name="Navarro E."/>
            <person name="Freitag M."/>
            <person name="Gabaldon T."/>
            <person name="Grigoriev I.V."/>
            <person name="Corrochano L.M."/>
            <person name="Nicolas F.E."/>
            <person name="Garre V."/>
        </authorList>
    </citation>
    <scope>NUCLEOTIDE SEQUENCE [LARGE SCALE GENOMIC DNA]</scope>
    <source>
        <strain evidence="2 3">L51</strain>
    </source>
</reference>
<dbReference type="EMBL" id="JBCLYO010000013">
    <property type="protein sequence ID" value="KAL0083629.1"/>
    <property type="molecule type" value="Genomic_DNA"/>
</dbReference>
<keyword evidence="1" id="KW-0509">mRNA transport</keyword>
<comment type="caution">
    <text evidence="2">The sequence shown here is derived from an EMBL/GenBank/DDBJ whole genome shotgun (WGS) entry which is preliminary data.</text>
</comment>
<proteinExistence type="inferred from homology"/>
<keyword evidence="1" id="KW-0804">Transcription</keyword>
<sequence length="95" mass="11265">MSEQEKIRASVERQFVESGEKDRLLQLLKERLTDFGWNDRLYAHCRETILNRKLENVTLDKLVNEASDYGRNTIHDSIKKEVLANIREFLDENLD</sequence>
<keyword evidence="1" id="KW-0539">Nucleus</keyword>
<name>A0ABR3AVK5_PHYBL</name>
<keyword evidence="1" id="KW-0010">Activator</keyword>
<dbReference type="HAMAP" id="MF_03046">
    <property type="entry name" value="ENY2_Sus1"/>
    <property type="match status" value="1"/>
</dbReference>
<keyword evidence="1" id="KW-0805">Transcription regulation</keyword>
<comment type="similarity">
    <text evidence="1">Belongs to the ENY2 family.</text>
</comment>
<keyword evidence="1" id="KW-0156">Chromatin regulator</keyword>
<comment type="subcellular location">
    <subcellularLocation>
        <location evidence="1">Nucleus</location>
        <location evidence="1">Nucleoplasm</location>
    </subcellularLocation>
    <subcellularLocation>
        <location evidence="1">Cytoplasm</location>
        <location evidence="1">P-body</location>
    </subcellularLocation>
</comment>
<comment type="subunit">
    <text evidence="1">Component of the nuclear pore complex (NPC)-associated TREX-2 complex (transcription and export complex 2), composed of at least SUS1, SAC3, THP1, SEM1, and CDC31. TREX-2 contains 2 SUS1 chains. The TREX-2 complex interacts with the nucleoporin NUP1. Component of the 1.8 MDa SAGA transcription coactivator-HAT complex. SAGA is built of 5 distinct domains with specialized functions. Within the SAGA complex, SUS1, SGF11, SGF73 and UBP8 form an additional subcomplex of SAGA called the DUB module (deubiquitination module). Interacts directly with THP1, SAC3, SGF11, and with the RNA polymerase II.</text>
</comment>
<evidence type="ECO:0000313" key="3">
    <source>
        <dbReference type="Proteomes" id="UP001448207"/>
    </source>
</evidence>
<dbReference type="Proteomes" id="UP001448207">
    <property type="component" value="Unassembled WGS sequence"/>
</dbReference>
<keyword evidence="3" id="KW-1185">Reference proteome</keyword>
<evidence type="ECO:0000313" key="2">
    <source>
        <dbReference type="EMBL" id="KAL0083629.1"/>
    </source>
</evidence>
<keyword evidence="1" id="KW-0811">Translocation</keyword>
<protein>
    <recommendedName>
        <fullName evidence="1">Transcription and mRNA export factor SUS1</fullName>
    </recommendedName>
</protein>
<evidence type="ECO:0000256" key="1">
    <source>
        <dbReference type="HAMAP-Rule" id="MF_03046"/>
    </source>
</evidence>
<dbReference type="PANTHER" id="PTHR12514">
    <property type="entry name" value="ENHANCER OF YELLOW 2 TRANSCRIPTION FACTOR"/>
    <property type="match status" value="1"/>
</dbReference>